<dbReference type="InParanoid" id="G4TGI9"/>
<evidence type="ECO:0008006" key="3">
    <source>
        <dbReference type="Google" id="ProtNLM"/>
    </source>
</evidence>
<dbReference type="AlphaFoldDB" id="G4TGI9"/>
<dbReference type="HOGENOM" id="CLU_015287_1_0_1"/>
<dbReference type="OrthoDB" id="2269034at2759"/>
<organism evidence="1 2">
    <name type="scientific">Serendipita indica (strain DSM 11827)</name>
    <name type="common">Root endophyte fungus</name>
    <name type="synonym">Piriformospora indica</name>
    <dbReference type="NCBI Taxonomy" id="1109443"/>
    <lineage>
        <taxon>Eukaryota</taxon>
        <taxon>Fungi</taxon>
        <taxon>Dikarya</taxon>
        <taxon>Basidiomycota</taxon>
        <taxon>Agaricomycotina</taxon>
        <taxon>Agaricomycetes</taxon>
        <taxon>Sebacinales</taxon>
        <taxon>Serendipitaceae</taxon>
        <taxon>Serendipita</taxon>
    </lineage>
</organism>
<keyword evidence="2" id="KW-1185">Reference proteome</keyword>
<name>G4TGI9_SERID</name>
<evidence type="ECO:0000313" key="1">
    <source>
        <dbReference type="EMBL" id="CCA70431.1"/>
    </source>
</evidence>
<evidence type="ECO:0000313" key="2">
    <source>
        <dbReference type="Proteomes" id="UP000007148"/>
    </source>
</evidence>
<reference evidence="1 2" key="1">
    <citation type="journal article" date="2011" name="PLoS Pathog.">
        <title>Endophytic Life Strategies Decoded by Genome and Transcriptome Analyses of the Mutualistic Root Symbiont Piriformospora indica.</title>
        <authorList>
            <person name="Zuccaro A."/>
            <person name="Lahrmann U."/>
            <person name="Guldener U."/>
            <person name="Langen G."/>
            <person name="Pfiffi S."/>
            <person name="Biedenkopf D."/>
            <person name="Wong P."/>
            <person name="Samans B."/>
            <person name="Grimm C."/>
            <person name="Basiewicz M."/>
            <person name="Murat C."/>
            <person name="Martin F."/>
            <person name="Kogel K.H."/>
        </authorList>
    </citation>
    <scope>NUCLEOTIDE SEQUENCE [LARGE SCALE GENOMIC DNA]</scope>
    <source>
        <strain evidence="1 2">DSM 11827</strain>
    </source>
</reference>
<comment type="caution">
    <text evidence="1">The sequence shown here is derived from an EMBL/GenBank/DDBJ whole genome shotgun (WGS) entry which is preliminary data.</text>
</comment>
<sequence length="711" mass="79907">MNCGIVQDPQSLGRERLTLLSQIERLQNSSDETTDVLNILITEYNEITTAYNQVLDASRTRSPDQLPTELWIKIIKEVAVSHWDWSYKILLILTLVSKKWAAVILETPSLWVSIGCPTDAEDFDAVISVQLTLSNPLPLSIRSRDAKTFVQQAAPLLSSHAHRIEDLDMVSLNLPLEHPLLSTESLTSLRSVSLEGGDLFTISQFFRRHLGIELPFVMKEDSELLVCDAHWEANNGKLTHLWLPLSETTPQRLNFVASVKNVEIEDTGHSIDYTIWEEELPSSRLGFQSLSLGGVPERLLQHIVGRCDTRLTCLSVEIKLSNLYGFLETLNGLSGLEDLSLRTIEDRIDEGGFKQSPAPLNLVNFTWMCGFSGQGLLDITPCLLWLFQAAPNMRRVVILGSGKQSVDPTIFNNLKHIFSLSTHEINYVQTTLEEIAIPSPDLRYMNMSGDAALFCKLRSGSVTYLCIEFDGTLDDAGEASEIPLLLDDEHWSSVTALAIPLQWSTRLVFGSIRLSKLRTLSIGHQSFAAALYRNMALRPEDLPLLEKIIVPVVVEWDIFIIMLERRLMAQSRGVSTLQKIVFQRAVSRPIRKIIIMNLRGLLVGRPSNYDLSLYANCDTILDPSIPGCMSCHLQQVYCPQPIVTTGSSLFSGASHLFTKYPEDEAELLATWESRFRQLWPIIQQNTGHQLTRAGSCPRSYQIELTRDSNFN</sequence>
<dbReference type="Proteomes" id="UP000007148">
    <property type="component" value="Unassembled WGS sequence"/>
</dbReference>
<protein>
    <recommendedName>
        <fullName evidence="3">F-box domain-containing protein</fullName>
    </recommendedName>
</protein>
<accession>G4TGI9</accession>
<dbReference type="EMBL" id="CAFZ01000082">
    <property type="protein sequence ID" value="CCA70431.1"/>
    <property type="molecule type" value="Genomic_DNA"/>
</dbReference>
<proteinExistence type="predicted"/>
<gene>
    <name evidence="1" type="ORF">PIIN_04370</name>
</gene>